<dbReference type="Gene3D" id="1.10.1200.10">
    <property type="entry name" value="ACP-like"/>
    <property type="match status" value="2"/>
</dbReference>
<evidence type="ECO:0000256" key="3">
    <source>
        <dbReference type="ARBA" id="ARBA00022553"/>
    </source>
</evidence>
<dbReference type="Gene3D" id="3.30.559.10">
    <property type="entry name" value="Chloramphenicol acetyltransferase-like domain"/>
    <property type="match status" value="2"/>
</dbReference>
<dbReference type="NCBIfam" id="TIGR01733">
    <property type="entry name" value="AA-adenyl-dom"/>
    <property type="match status" value="2"/>
</dbReference>
<evidence type="ECO:0000259" key="5">
    <source>
        <dbReference type="PROSITE" id="PS50075"/>
    </source>
</evidence>
<dbReference type="Pfam" id="PF00501">
    <property type="entry name" value="AMP-binding"/>
    <property type="match status" value="2"/>
</dbReference>
<evidence type="ECO:0000313" key="7">
    <source>
        <dbReference type="Proteomes" id="UP001379533"/>
    </source>
</evidence>
<dbReference type="Pfam" id="PF00550">
    <property type="entry name" value="PP-binding"/>
    <property type="match status" value="2"/>
</dbReference>
<keyword evidence="3" id="KW-0597">Phosphoprotein</keyword>
<dbReference type="InterPro" id="IPR009081">
    <property type="entry name" value="PP-bd_ACP"/>
</dbReference>
<name>A0ABZ2JXZ4_9BACT</name>
<dbReference type="RefSeq" id="WP_394841998.1">
    <property type="nucleotide sequence ID" value="NZ_CP089982.1"/>
</dbReference>
<dbReference type="Gene3D" id="3.40.50.980">
    <property type="match status" value="2"/>
</dbReference>
<keyword evidence="7" id="KW-1185">Reference proteome</keyword>
<dbReference type="PANTHER" id="PTHR45527">
    <property type="entry name" value="NONRIBOSOMAL PEPTIDE SYNTHETASE"/>
    <property type="match status" value="1"/>
</dbReference>
<proteinExistence type="predicted"/>
<feature type="region of interest" description="Disordered" evidence="4">
    <location>
        <begin position="1179"/>
        <end position="1198"/>
    </location>
</feature>
<dbReference type="InterPro" id="IPR045851">
    <property type="entry name" value="AMP-bd_C_sf"/>
</dbReference>
<dbReference type="Gene3D" id="3.40.50.12780">
    <property type="entry name" value="N-terminal domain of ligase-like"/>
    <property type="match status" value="1"/>
</dbReference>
<dbReference type="InterPro" id="IPR001242">
    <property type="entry name" value="Condensation_dom"/>
</dbReference>
<dbReference type="NCBIfam" id="NF003417">
    <property type="entry name" value="PRK04813.1"/>
    <property type="match status" value="2"/>
</dbReference>
<dbReference type="InterPro" id="IPR025110">
    <property type="entry name" value="AMP-bd_C"/>
</dbReference>
<dbReference type="InterPro" id="IPR042099">
    <property type="entry name" value="ANL_N_sf"/>
</dbReference>
<dbReference type="InterPro" id="IPR000873">
    <property type="entry name" value="AMP-dep_synth/lig_dom"/>
</dbReference>
<dbReference type="SUPFAM" id="SSF56801">
    <property type="entry name" value="Acetyl-CoA synthetase-like"/>
    <property type="match status" value="2"/>
</dbReference>
<dbReference type="CDD" id="cd19531">
    <property type="entry name" value="LCL_NRPS-like"/>
    <property type="match status" value="2"/>
</dbReference>
<dbReference type="InterPro" id="IPR023213">
    <property type="entry name" value="CAT-like_dom_sf"/>
</dbReference>
<gene>
    <name evidence="6" type="ORF">LZC95_33595</name>
</gene>
<dbReference type="PROSITE" id="PS00012">
    <property type="entry name" value="PHOSPHOPANTETHEINE"/>
    <property type="match status" value="1"/>
</dbReference>
<comment type="cofactor">
    <cofactor evidence="1">
        <name>pantetheine 4'-phosphate</name>
        <dbReference type="ChEBI" id="CHEBI:47942"/>
    </cofactor>
</comment>
<dbReference type="CDD" id="cd05930">
    <property type="entry name" value="A_NRPS"/>
    <property type="match status" value="1"/>
</dbReference>
<feature type="region of interest" description="Disordered" evidence="4">
    <location>
        <begin position="2029"/>
        <end position="2054"/>
    </location>
</feature>
<feature type="domain" description="Carrier" evidence="5">
    <location>
        <begin position="1947"/>
        <end position="2022"/>
    </location>
</feature>
<evidence type="ECO:0000256" key="4">
    <source>
        <dbReference type="SAM" id="MobiDB-lite"/>
    </source>
</evidence>
<sequence>MRKPLAYAQMRLWLIDQLEPANPMYTISAVFDLTGVLRIDALEAALNEIVRRHEALRTVFLHEKGVPYQVVQPFQPLRLPVVDSETPPAPFDLATGPLFRVELVRKGEREHLLALQIHHIVSDAWSFKLFTQELAALYADFVRGSAPSLPPLPLQFSDYCVWERQWLRPERLEPQLAYWKSHLAGPLPVIQLPTDRVRQPKQTHRGALHRFYLPKPLMDAVKAFSQGASVTPFMTLFAAFQTLIYRYTGQEDILVGSAFAGRGKREVHGLIGFFVNTLPLRVQLGGEPSFAELLKRVRETALGAYAHQDVPFIKLVQELQPDRDTSYAPLVQLMFVLRQKAPVPVYPLPELTMSRPKEVDSGVAKFELSWSMEEEEENFLALIEYNADLFDQARIERFAEHFVTLLRAAIGQPDRSIATLPLLTERERHLLGTGNEPAAPQVCFHRIFEARAAESPEAVAVVYGDARLTYAELDARASRLARHLRQCGVRRDELVGIRMHRSLDLVVAILGIFKAGGAYVPIDPTLPEERIGFLLEDARPRLVLTQVDVDDVNGALDHDEHTHDLAYVIYTSGSTGKPKGVQVEHAGLLNLLQAQIATFGVTKRSRVLQFASMSFDASIFEIIMALGTGATLVVAEHLTVGARLLELLERQAITHATLPPSILAHLPEAELPALETIITAGEACPQGLVDRWAGTHRFFNAYGPTEATVWSTVAPCHPGERVTIGRPIGHTQILILDSHLQPVPIGVPGEIYIGGIGLARGYLGRPELTKERFIDSPFGRVYRTGDLARYLDDGSIDFLGRTDDQVKLRGFRIELEEVESTLLQHPSVREAVVLVKDDKLVAFFSGSAAAAEVRAFVKEKLPSYMVPAVCVAMESLPLTTNNKVDKAALARVDVGQRELDGYGAPATVTEEILAGIWADVLKVDRVGVGDDFFALGGHSLQAVQVVSRIGEAFGRTVPLSAIFERPTVAELAEWIELAERTASPALSLQATTQLQLSFAQQRLWFLHSLNPGRAEYNIPAAIALRGALDVERLRAALGHLVERHEALRTRVANVDGVPQAVLGTPRLECALLEDDMEAAALREAQRPFDLANDLPIRATLLRKDPARHVLLLTIHHIAADDRSLRILLEDLHALYSGQGLAELPVQYKDFAAWQRASLAGDVHARQLAYWRRQLANAPPPLNLPTEGPRPTERTGAGDSASYLLPATLVEALQRLARRENATLFMTLLAAFNAVLHRYTGETDLLVGTPVANRGQREIEHVVGYFGNTLVLRTDASGKPSFRELLARVRTMALDAYEHADIPFEHVVDKLGLARDRGHAPLLQIMFALQDTAPMPSRIGDLEAHVSETDNKTAKFDLVLLLRLQKEGGLVVRVQYGTDAFGAGIIQRMLAHYHALLAGIVANPDQPIHALPLLTEEEREQRLAWNATETDYPQHARVHELFEAQVERTPDSIAVVWHEERRTYRRLNEEANRLAHHLMRRGVGPETPVGLYMDRSLDMVIGLLAILKAGGVHVPLDPGYPQERIGFMLSDARVHVLLTHRQLAQALPSHEAAVVNVDTQRDVLRTESTENPRQGGHVDHLAYAIYTSGSTGRPKGVAIPHRAINRLVLRTNYIDIRPEDKIAQASNASFDAAIFEIWGALLHGACLVGIDKEVAISPQDFTEQVRQQGITVLFLTTALFHLIAHAAPAGLRSVRDVLIGGDALDGGCVKAVLEHGPPGRLLNVYGPTESTTFATYHHVRRPPSEGTIVPIGIPLSNTEIHVLDPHLQPVPVGVPGEIYIGGAGLARGYLHRPELTAERFITLAGETPAIDGVRLYKTGDRGRYLPDGTLEFLERLDHQVKLRGYRIELGEIEATLRAHPSIADAAVLVREDIPGHKQLVAYVGRAAEHEVKASDLRQHVSQQLPSFMVPAHFIVLDALPLSPNGKIDRKCLAQMGSPTPPRENDYVAPRSELEKKISAVWEDVLHRENVGVHDNFFDLGGSSLLMPRTLSKLNGVLDKKLALITLFQYPSISSLAKFLSEDFTPASTFAQTKEKANTMRSSRSRQAERRRKIAQ</sequence>
<dbReference type="Gene3D" id="2.30.38.10">
    <property type="entry name" value="Luciferase, Domain 3"/>
    <property type="match status" value="1"/>
</dbReference>
<dbReference type="Gene3D" id="3.30.559.30">
    <property type="entry name" value="Nonribosomal peptide synthetase, condensation domain"/>
    <property type="match status" value="2"/>
</dbReference>
<keyword evidence="2" id="KW-0596">Phosphopantetheine</keyword>
<dbReference type="InterPro" id="IPR010071">
    <property type="entry name" value="AA_adenyl_dom"/>
</dbReference>
<dbReference type="Proteomes" id="UP001379533">
    <property type="component" value="Chromosome"/>
</dbReference>
<feature type="domain" description="Carrier" evidence="5">
    <location>
        <begin position="904"/>
        <end position="979"/>
    </location>
</feature>
<reference evidence="6 7" key="1">
    <citation type="submission" date="2021-12" db="EMBL/GenBank/DDBJ databases">
        <title>Discovery of the Pendulisporaceae a myxobacterial family with distinct sporulation behavior and unique specialized metabolism.</title>
        <authorList>
            <person name="Garcia R."/>
            <person name="Popoff A."/>
            <person name="Bader C.D."/>
            <person name="Loehr J."/>
            <person name="Walesch S."/>
            <person name="Walt C."/>
            <person name="Boldt J."/>
            <person name="Bunk B."/>
            <person name="Haeckl F.J.F.P.J."/>
            <person name="Gunesch A.P."/>
            <person name="Birkelbach J."/>
            <person name="Nuebel U."/>
            <person name="Pietschmann T."/>
            <person name="Bach T."/>
            <person name="Mueller R."/>
        </authorList>
    </citation>
    <scope>NUCLEOTIDE SEQUENCE [LARGE SCALE GENOMIC DNA]</scope>
    <source>
        <strain evidence="6 7">MSr12523</strain>
    </source>
</reference>
<evidence type="ECO:0000256" key="2">
    <source>
        <dbReference type="ARBA" id="ARBA00022450"/>
    </source>
</evidence>
<dbReference type="SUPFAM" id="SSF47336">
    <property type="entry name" value="ACP-like"/>
    <property type="match status" value="2"/>
</dbReference>
<dbReference type="PROSITE" id="PS50075">
    <property type="entry name" value="CARRIER"/>
    <property type="match status" value="2"/>
</dbReference>
<dbReference type="SMART" id="SM00823">
    <property type="entry name" value="PKS_PP"/>
    <property type="match status" value="2"/>
</dbReference>
<dbReference type="PANTHER" id="PTHR45527:SF1">
    <property type="entry name" value="FATTY ACID SYNTHASE"/>
    <property type="match status" value="1"/>
</dbReference>
<dbReference type="PROSITE" id="PS00455">
    <property type="entry name" value="AMP_BINDING"/>
    <property type="match status" value="1"/>
</dbReference>
<accession>A0ABZ2JXZ4</accession>
<dbReference type="CDD" id="cd12117">
    <property type="entry name" value="A_NRPS_Srf_like"/>
    <property type="match status" value="1"/>
</dbReference>
<protein>
    <submittedName>
        <fullName evidence="6">Amino acid adenylation domain-containing protein</fullName>
    </submittedName>
</protein>
<dbReference type="Pfam" id="PF13193">
    <property type="entry name" value="AMP-binding_C"/>
    <property type="match status" value="2"/>
</dbReference>
<dbReference type="Gene3D" id="3.30.300.30">
    <property type="match status" value="2"/>
</dbReference>
<dbReference type="InterPro" id="IPR006162">
    <property type="entry name" value="Ppantetheine_attach_site"/>
</dbReference>
<dbReference type="Pfam" id="PF00668">
    <property type="entry name" value="Condensation"/>
    <property type="match status" value="2"/>
</dbReference>
<organism evidence="6 7">
    <name type="scientific">Pendulispora brunnea</name>
    <dbReference type="NCBI Taxonomy" id="2905690"/>
    <lineage>
        <taxon>Bacteria</taxon>
        <taxon>Pseudomonadati</taxon>
        <taxon>Myxococcota</taxon>
        <taxon>Myxococcia</taxon>
        <taxon>Myxococcales</taxon>
        <taxon>Sorangiineae</taxon>
        <taxon>Pendulisporaceae</taxon>
        <taxon>Pendulispora</taxon>
    </lineage>
</organism>
<evidence type="ECO:0000256" key="1">
    <source>
        <dbReference type="ARBA" id="ARBA00001957"/>
    </source>
</evidence>
<dbReference type="EMBL" id="CP089982">
    <property type="protein sequence ID" value="WXA91378.1"/>
    <property type="molecule type" value="Genomic_DNA"/>
</dbReference>
<dbReference type="InterPro" id="IPR036736">
    <property type="entry name" value="ACP-like_sf"/>
</dbReference>
<dbReference type="InterPro" id="IPR020845">
    <property type="entry name" value="AMP-binding_CS"/>
</dbReference>
<dbReference type="InterPro" id="IPR020806">
    <property type="entry name" value="PKS_PP-bd"/>
</dbReference>
<evidence type="ECO:0000313" key="6">
    <source>
        <dbReference type="EMBL" id="WXA91378.1"/>
    </source>
</evidence>
<dbReference type="SUPFAM" id="SSF52777">
    <property type="entry name" value="CoA-dependent acyltransferases"/>
    <property type="match status" value="4"/>
</dbReference>